<dbReference type="GO" id="GO:0050660">
    <property type="term" value="F:flavin adenine dinucleotide binding"/>
    <property type="evidence" value="ECO:0007669"/>
    <property type="project" value="TreeGrafter"/>
</dbReference>
<reference evidence="2" key="1">
    <citation type="submission" date="2020-04" db="EMBL/GenBank/DDBJ databases">
        <authorList>
            <person name="Alioto T."/>
            <person name="Alioto T."/>
            <person name="Gomez Garrido J."/>
        </authorList>
    </citation>
    <scope>NUCLEOTIDE SEQUENCE</scope>
    <source>
        <strain evidence="2">A484AB</strain>
    </source>
</reference>
<organism evidence="2 3">
    <name type="scientific">Paramuricea clavata</name>
    <name type="common">Red gorgonian</name>
    <name type="synonym">Violescent sea-whip</name>
    <dbReference type="NCBI Taxonomy" id="317549"/>
    <lineage>
        <taxon>Eukaryota</taxon>
        <taxon>Metazoa</taxon>
        <taxon>Cnidaria</taxon>
        <taxon>Anthozoa</taxon>
        <taxon>Octocorallia</taxon>
        <taxon>Malacalcyonacea</taxon>
        <taxon>Plexauridae</taxon>
        <taxon>Paramuricea</taxon>
    </lineage>
</organism>
<proteinExistence type="predicted"/>
<dbReference type="PANTHER" id="PTHR43539">
    <property type="entry name" value="FLAVIN-BINDING MONOOXYGENASE-LIKE PROTEIN (AFU_ORTHOLOGUE AFUA_4G09220)"/>
    <property type="match status" value="1"/>
</dbReference>
<dbReference type="GO" id="GO:0036503">
    <property type="term" value="P:ERAD pathway"/>
    <property type="evidence" value="ECO:0007669"/>
    <property type="project" value="TreeGrafter"/>
</dbReference>
<sequence length="619" mass="71274">MASKCWLFGVLLFFIRPFTSFSEKFENHHEYCVVGAGPGGLQVAYFLERSSRHYIVFERNSEAGSFYKFYPRHRGLISINKRHTGKTNKEFNLRHDWNSLLSDDETLRMTRYSNRLYPKAGILVKYLNDFANKLKLKISYNTEIKSISKQLVNNSFLLEDQHGNWYTCNDLIVSTGIPIENVPDIKGIEHTESYGTMSLNRDDYEGQTVLILGGGNAAFETADNIMESTNLVHVMGRSRVRLAWSTHYVGDVRAVNNRILDNYQLKSQDGFLEKAFSQVSIVKHEGKLYVDFYDSEGRILNKTGVAPDNYSLRDPYDKILRCLGFKFDFSIFNGTVMPEKCPGKRSKYPLITPDFQSHNVPRLWFAGATAHSLDWKKSAGGFIHGYRYTARSLHRVLEWKNHGIKWKHHVIPQNQILNYITKRVNEASGIYQMFSILVDIVVYVNDGQAIYIEEFPSKLLDQLESYSGLPSGPTIVVNMEYGKTFSGAGRDTFHEDRATLDPSRAHISNFLHPVLYFYRQPVKVLERDYSLPKPDRMHHIVEDFLTKWTGPFSHLVPLRRFLEQIQGEDLRNFFSQSCFKLAMTNANLPRRCKEYFMQGSSLPGESSILEIAQSQNLLA</sequence>
<evidence type="ECO:0000313" key="3">
    <source>
        <dbReference type="Proteomes" id="UP001152795"/>
    </source>
</evidence>
<accession>A0A6S7GUI6</accession>
<dbReference type="GO" id="GO:0004497">
    <property type="term" value="F:monooxygenase activity"/>
    <property type="evidence" value="ECO:0007669"/>
    <property type="project" value="TreeGrafter"/>
</dbReference>
<dbReference type="Proteomes" id="UP001152795">
    <property type="component" value="Unassembled WGS sequence"/>
</dbReference>
<dbReference type="InterPro" id="IPR050982">
    <property type="entry name" value="Auxin_biosynth/cation_transpt"/>
</dbReference>
<evidence type="ECO:0000313" key="2">
    <source>
        <dbReference type="EMBL" id="CAB3988190.1"/>
    </source>
</evidence>
<dbReference type="EMBL" id="CACRXK020001291">
    <property type="protein sequence ID" value="CAB3988190.1"/>
    <property type="molecule type" value="Genomic_DNA"/>
</dbReference>
<dbReference type="Pfam" id="PF13738">
    <property type="entry name" value="Pyr_redox_3"/>
    <property type="match status" value="1"/>
</dbReference>
<name>A0A6S7GUI6_PARCT</name>
<dbReference type="PRINTS" id="PR00368">
    <property type="entry name" value="FADPNR"/>
</dbReference>
<protein>
    <submittedName>
        <fullName evidence="2">FAD-dependent oxidoreductase domain-containing 2-like</fullName>
    </submittedName>
</protein>
<keyword evidence="1" id="KW-0560">Oxidoreductase</keyword>
<dbReference type="InterPro" id="IPR036188">
    <property type="entry name" value="FAD/NAD-bd_sf"/>
</dbReference>
<comment type="caution">
    <text evidence="2">The sequence shown here is derived from an EMBL/GenBank/DDBJ whole genome shotgun (WGS) entry which is preliminary data.</text>
</comment>
<dbReference type="FunFam" id="3.50.50.60:FF:000300">
    <property type="entry name" value="FAD-dependent oxidoreductase domain-containing 2"/>
    <property type="match status" value="1"/>
</dbReference>
<dbReference type="GO" id="GO:0005788">
    <property type="term" value="C:endoplasmic reticulum lumen"/>
    <property type="evidence" value="ECO:0007669"/>
    <property type="project" value="TreeGrafter"/>
</dbReference>
<evidence type="ECO:0000256" key="1">
    <source>
        <dbReference type="ARBA" id="ARBA00023002"/>
    </source>
</evidence>
<dbReference type="SUPFAM" id="SSF51905">
    <property type="entry name" value="FAD/NAD(P)-binding domain"/>
    <property type="match status" value="2"/>
</dbReference>
<dbReference type="Gene3D" id="3.50.50.60">
    <property type="entry name" value="FAD/NAD(P)-binding domain"/>
    <property type="match status" value="2"/>
</dbReference>
<dbReference type="PANTHER" id="PTHR43539:SF23">
    <property type="entry name" value="FAD-DEPENDENT OXIDOREDUCTASE DOMAIN-CONTAINING PROTEIN 2"/>
    <property type="match status" value="1"/>
</dbReference>
<gene>
    <name evidence="2" type="ORF">PACLA_8A049063</name>
</gene>
<dbReference type="AlphaFoldDB" id="A0A6S7GUI6"/>
<keyword evidence="3" id="KW-1185">Reference proteome</keyword>
<dbReference type="OrthoDB" id="66881at2759"/>